<organism evidence="5 6">
    <name type="scientific">Actinocrinis puniceicyclus</name>
    <dbReference type="NCBI Taxonomy" id="977794"/>
    <lineage>
        <taxon>Bacteria</taxon>
        <taxon>Bacillati</taxon>
        <taxon>Actinomycetota</taxon>
        <taxon>Actinomycetes</taxon>
        <taxon>Catenulisporales</taxon>
        <taxon>Actinospicaceae</taxon>
        <taxon>Actinocrinis</taxon>
    </lineage>
</organism>
<dbReference type="PROSITE" id="PS50801">
    <property type="entry name" value="STAS"/>
    <property type="match status" value="1"/>
</dbReference>
<gene>
    <name evidence="5" type="ORF">KGA66_17480</name>
</gene>
<dbReference type="CDD" id="cd07043">
    <property type="entry name" value="STAS_anti-anti-sigma_factors"/>
    <property type="match status" value="1"/>
</dbReference>
<evidence type="ECO:0000256" key="2">
    <source>
        <dbReference type="RuleBase" id="RU003749"/>
    </source>
</evidence>
<dbReference type="Gene3D" id="3.30.750.24">
    <property type="entry name" value="STAS domain"/>
    <property type="match status" value="1"/>
</dbReference>
<dbReference type="Proteomes" id="UP000677913">
    <property type="component" value="Unassembled WGS sequence"/>
</dbReference>
<dbReference type="NCBIfam" id="TIGR00377">
    <property type="entry name" value="ant_ant_sig"/>
    <property type="match status" value="1"/>
</dbReference>
<protein>
    <recommendedName>
        <fullName evidence="2">Anti-sigma factor antagonist</fullName>
    </recommendedName>
</protein>
<evidence type="ECO:0000256" key="1">
    <source>
        <dbReference type="ARBA" id="ARBA00009013"/>
    </source>
</evidence>
<dbReference type="EMBL" id="JAGSXH010000062">
    <property type="protein sequence ID" value="MBS2964853.1"/>
    <property type="molecule type" value="Genomic_DNA"/>
</dbReference>
<comment type="similarity">
    <text evidence="1 2">Belongs to the anti-sigma-factor antagonist family.</text>
</comment>
<evidence type="ECO:0000256" key="3">
    <source>
        <dbReference type="SAM" id="MobiDB-lite"/>
    </source>
</evidence>
<dbReference type="RefSeq" id="WP_211469215.1">
    <property type="nucleotide sequence ID" value="NZ_JAGSXH010000062.1"/>
</dbReference>
<proteinExistence type="inferred from homology"/>
<evidence type="ECO:0000313" key="6">
    <source>
        <dbReference type="Proteomes" id="UP000677913"/>
    </source>
</evidence>
<dbReference type="InterPro" id="IPR003658">
    <property type="entry name" value="Anti-sigma_ant"/>
</dbReference>
<comment type="caution">
    <text evidence="5">The sequence shown here is derived from an EMBL/GenBank/DDBJ whole genome shotgun (WGS) entry which is preliminary data.</text>
</comment>
<accession>A0A8J8BD39</accession>
<name>A0A8J8BD39_9ACTN</name>
<evidence type="ECO:0000313" key="5">
    <source>
        <dbReference type="EMBL" id="MBS2964853.1"/>
    </source>
</evidence>
<reference evidence="5" key="1">
    <citation type="submission" date="2021-04" db="EMBL/GenBank/DDBJ databases">
        <title>Genome based classification of Actinospica acidithermotolerans sp. nov., an actinobacterium isolated from an Indonesian hot spring.</title>
        <authorList>
            <person name="Kusuma A.B."/>
            <person name="Putra K.E."/>
            <person name="Nafisah S."/>
            <person name="Loh J."/>
            <person name="Nouioui I."/>
            <person name="Goodfellow M."/>
        </authorList>
    </citation>
    <scope>NUCLEOTIDE SEQUENCE</scope>
    <source>
        <strain evidence="5">DSM 45618</strain>
    </source>
</reference>
<dbReference type="SUPFAM" id="SSF52091">
    <property type="entry name" value="SpoIIaa-like"/>
    <property type="match status" value="1"/>
</dbReference>
<dbReference type="InterPro" id="IPR036513">
    <property type="entry name" value="STAS_dom_sf"/>
</dbReference>
<feature type="domain" description="STAS" evidence="4">
    <location>
        <begin position="14"/>
        <end position="92"/>
    </location>
</feature>
<dbReference type="InterPro" id="IPR002645">
    <property type="entry name" value="STAS_dom"/>
</dbReference>
<dbReference type="AlphaFoldDB" id="A0A8J8BD39"/>
<feature type="region of interest" description="Disordered" evidence="3">
    <location>
        <begin position="96"/>
        <end position="120"/>
    </location>
</feature>
<dbReference type="PANTHER" id="PTHR33495">
    <property type="entry name" value="ANTI-SIGMA FACTOR ANTAGONIST TM_1081-RELATED-RELATED"/>
    <property type="match status" value="1"/>
</dbReference>
<keyword evidence="6" id="KW-1185">Reference proteome</keyword>
<evidence type="ECO:0000259" key="4">
    <source>
        <dbReference type="PROSITE" id="PS50801"/>
    </source>
</evidence>
<dbReference type="Pfam" id="PF01740">
    <property type="entry name" value="STAS"/>
    <property type="match status" value="1"/>
</dbReference>
<dbReference type="GO" id="GO:0043856">
    <property type="term" value="F:anti-sigma factor antagonist activity"/>
    <property type="evidence" value="ECO:0007669"/>
    <property type="project" value="InterPro"/>
</dbReference>
<sequence length="120" mass="12637">MDIFPNRRDEHTGLITVRGDVDLATAGEFLMRLQVLTAPAIGPITLDLSQVTFMNSAGLRALIAFDRLVNATGGSVRLAVISPPVARVLELTAPHRGSVDVPVPGPGPRTVPASSLQDTT</sequence>